<dbReference type="RefSeq" id="WP_080586833.1">
    <property type="nucleotide sequence ID" value="NZ_AP021854.1"/>
</dbReference>
<dbReference type="GeneID" id="98280427"/>
<gene>
    <name evidence="3" type="ORF">CIT37_05225</name>
</gene>
<feature type="binding site" evidence="1">
    <location>
        <position position="34"/>
    </location>
    <ligand>
        <name>Zn(2+)</name>
        <dbReference type="ChEBI" id="CHEBI:29105"/>
    </ligand>
</feature>
<evidence type="ECO:0000256" key="1">
    <source>
        <dbReference type="PROSITE-ProRule" id="PRU01250"/>
    </source>
</evidence>
<name>A0A2U8P2S7_9BRAD</name>
<organism evidence="3 4">
    <name type="scientific">Bradyrhizobium ottawaense</name>
    <dbReference type="NCBI Taxonomy" id="931866"/>
    <lineage>
        <taxon>Bacteria</taxon>
        <taxon>Pseudomonadati</taxon>
        <taxon>Pseudomonadota</taxon>
        <taxon>Alphaproteobacteria</taxon>
        <taxon>Hyphomicrobiales</taxon>
        <taxon>Nitrobacteraceae</taxon>
        <taxon>Bradyrhizobium</taxon>
    </lineage>
</organism>
<accession>A0A2U8P2S7</accession>
<dbReference type="AlphaFoldDB" id="A0A2U8P2S7"/>
<dbReference type="EMBL" id="CP029425">
    <property type="protein sequence ID" value="AWL91694.1"/>
    <property type="molecule type" value="Genomic_DNA"/>
</dbReference>
<dbReference type="GO" id="GO:0051082">
    <property type="term" value="F:unfolded protein binding"/>
    <property type="evidence" value="ECO:0007669"/>
    <property type="project" value="UniProtKB-UniRule"/>
</dbReference>
<protein>
    <recommendedName>
        <fullName evidence="2">ClpX-type ZB domain-containing protein</fullName>
    </recommendedName>
</protein>
<feature type="domain" description="ClpX-type ZB" evidence="2">
    <location>
        <begin position="1"/>
        <end position="50"/>
    </location>
</feature>
<dbReference type="InterPro" id="IPR038366">
    <property type="entry name" value="Znf_CppX_C4_sf"/>
</dbReference>
<sequence>MTSDVICSFCRMEAQHVLAIVTAPDGAAAICDECVQVCVQAIAARSPEWLEKHRRFVGELGSSGGFQRE</sequence>
<feature type="binding site" evidence="1">
    <location>
        <position position="10"/>
    </location>
    <ligand>
        <name>Zn(2+)</name>
        <dbReference type="ChEBI" id="CHEBI:29105"/>
    </ligand>
</feature>
<dbReference type="GO" id="GO:0008270">
    <property type="term" value="F:zinc ion binding"/>
    <property type="evidence" value="ECO:0007669"/>
    <property type="project" value="UniProtKB-UniRule"/>
</dbReference>
<reference evidence="3 4" key="1">
    <citation type="journal article" date="2014" name="Int. J. Syst. Evol. Microbiol.">
        <title>Bradyrhizobium ottawaense sp. nov., a symbiotic nitrogen fixing bacterium from root nodules of soybeans in Canada.</title>
        <authorList>
            <person name="Yu X."/>
            <person name="Cloutier S."/>
            <person name="Tambong J.T."/>
            <person name="Bromfield E.S."/>
        </authorList>
    </citation>
    <scope>NUCLEOTIDE SEQUENCE [LARGE SCALE GENOMIC DNA]</scope>
    <source>
        <strain evidence="3 4">OO99</strain>
    </source>
</reference>
<dbReference type="Pfam" id="PF06689">
    <property type="entry name" value="zf-C4_ClpX"/>
    <property type="match status" value="1"/>
</dbReference>
<keyword evidence="1" id="KW-0143">Chaperone</keyword>
<evidence type="ECO:0000259" key="2">
    <source>
        <dbReference type="PROSITE" id="PS51902"/>
    </source>
</evidence>
<evidence type="ECO:0000313" key="4">
    <source>
        <dbReference type="Proteomes" id="UP000215703"/>
    </source>
</evidence>
<keyword evidence="1" id="KW-0479">Metal-binding</keyword>
<dbReference type="InterPro" id="IPR010603">
    <property type="entry name" value="Znf_CppX_C4"/>
</dbReference>
<proteinExistence type="inferred from homology"/>
<comment type="similarity">
    <text evidence="1">Belongs to the ClpX chaperone family.</text>
</comment>
<evidence type="ECO:0000313" key="3">
    <source>
        <dbReference type="EMBL" id="AWL91694.1"/>
    </source>
</evidence>
<feature type="binding site" evidence="1">
    <location>
        <position position="31"/>
    </location>
    <ligand>
        <name>Zn(2+)</name>
        <dbReference type="ChEBI" id="CHEBI:29105"/>
    </ligand>
</feature>
<keyword evidence="1" id="KW-0862">Zinc</keyword>
<dbReference type="Proteomes" id="UP000215703">
    <property type="component" value="Chromosome"/>
</dbReference>
<dbReference type="GO" id="GO:0046983">
    <property type="term" value="F:protein dimerization activity"/>
    <property type="evidence" value="ECO:0007669"/>
    <property type="project" value="UniProtKB-UniRule"/>
</dbReference>
<dbReference type="InterPro" id="IPR059188">
    <property type="entry name" value="Znf_CLPX-like"/>
</dbReference>
<reference evidence="3 4" key="2">
    <citation type="journal article" date="2017" name="Syst. Appl. Microbiol.">
        <title>Soybeans inoculated with root zone soils of Canadian native legumes harbour diverse and novel Bradyrhizobium spp. that possess agricultural potential.</title>
        <authorList>
            <person name="Bromfield E.S.P."/>
            <person name="Cloutier S."/>
            <person name="Tambong J.T."/>
            <person name="Tran Thi T.V."/>
        </authorList>
    </citation>
    <scope>NUCLEOTIDE SEQUENCE [LARGE SCALE GENOMIC DNA]</scope>
    <source>
        <strain evidence="3 4">OO99</strain>
    </source>
</reference>
<dbReference type="SUPFAM" id="SSF57716">
    <property type="entry name" value="Glucocorticoid receptor-like (DNA-binding domain)"/>
    <property type="match status" value="1"/>
</dbReference>
<dbReference type="PROSITE" id="PS51902">
    <property type="entry name" value="CLPX_ZB"/>
    <property type="match status" value="1"/>
</dbReference>
<dbReference type="OrthoDB" id="8254688at2"/>
<feature type="binding site" evidence="1">
    <location>
        <position position="7"/>
    </location>
    <ligand>
        <name>Zn(2+)</name>
        <dbReference type="ChEBI" id="CHEBI:29105"/>
    </ligand>
</feature>
<dbReference type="Gene3D" id="6.20.220.10">
    <property type="entry name" value="ClpX chaperone, C4-type zinc finger domain"/>
    <property type="match status" value="1"/>
</dbReference>
<dbReference type="GO" id="GO:0006457">
    <property type="term" value="P:protein folding"/>
    <property type="evidence" value="ECO:0007669"/>
    <property type="project" value="UniProtKB-UniRule"/>
</dbReference>
<dbReference type="SMART" id="SM00994">
    <property type="entry name" value="zf-C4_ClpX"/>
    <property type="match status" value="1"/>
</dbReference>